<organism evidence="14">
    <name type="scientific">Lotharella oceanica</name>
    <dbReference type="NCBI Taxonomy" id="641309"/>
    <lineage>
        <taxon>Eukaryota</taxon>
        <taxon>Sar</taxon>
        <taxon>Rhizaria</taxon>
        <taxon>Cercozoa</taxon>
        <taxon>Chlorarachniophyceae</taxon>
        <taxon>Lotharella</taxon>
    </lineage>
</organism>
<evidence type="ECO:0000256" key="11">
    <source>
        <dbReference type="ARBA" id="ARBA00048116"/>
    </source>
</evidence>
<keyword evidence="5" id="KW-0547">Nucleotide-binding</keyword>
<dbReference type="CDD" id="cd00051">
    <property type="entry name" value="EFh"/>
    <property type="match status" value="2"/>
</dbReference>
<dbReference type="SMART" id="SM00054">
    <property type="entry name" value="EFh"/>
    <property type="match status" value="6"/>
</dbReference>
<feature type="domain" description="EF-hand" evidence="13">
    <location>
        <begin position="22"/>
        <end position="57"/>
    </location>
</feature>
<feature type="domain" description="EF-hand" evidence="13">
    <location>
        <begin position="58"/>
        <end position="93"/>
    </location>
</feature>
<evidence type="ECO:0000256" key="8">
    <source>
        <dbReference type="ARBA" id="ARBA00022840"/>
    </source>
</evidence>
<dbReference type="Gene3D" id="1.10.238.10">
    <property type="entry name" value="EF-hand"/>
    <property type="match status" value="3"/>
</dbReference>
<dbReference type="PANTHER" id="PTHR34524">
    <property type="entry name" value="CALCYPHOSIN"/>
    <property type="match status" value="1"/>
</dbReference>
<keyword evidence="10" id="KW-0539">Nucleus</keyword>
<dbReference type="PROSITE" id="PS00018">
    <property type="entry name" value="EF_HAND_1"/>
    <property type="match status" value="2"/>
</dbReference>
<name>A0A7S2X7S6_9EUKA</name>
<keyword evidence="7" id="KW-0106">Calcium</keyword>
<dbReference type="PROSITE" id="PS00113">
    <property type="entry name" value="ADENYLATE_KINASE"/>
    <property type="match status" value="1"/>
</dbReference>
<evidence type="ECO:0000256" key="10">
    <source>
        <dbReference type="ARBA" id="ARBA00023242"/>
    </source>
</evidence>
<evidence type="ECO:0000256" key="5">
    <source>
        <dbReference type="ARBA" id="ARBA00022741"/>
    </source>
</evidence>
<dbReference type="NCBIfam" id="TIGR01359">
    <property type="entry name" value="UMP_CMP_kin_fam"/>
    <property type="match status" value="1"/>
</dbReference>
<evidence type="ECO:0000256" key="9">
    <source>
        <dbReference type="ARBA" id="ARBA00022975"/>
    </source>
</evidence>
<evidence type="ECO:0000256" key="12">
    <source>
        <dbReference type="RuleBase" id="RU003330"/>
    </source>
</evidence>
<evidence type="ECO:0000256" key="4">
    <source>
        <dbReference type="ARBA" id="ARBA00022737"/>
    </source>
</evidence>
<dbReference type="InterPro" id="IPR033690">
    <property type="entry name" value="Adenylat_kinase_CS"/>
</dbReference>
<reference evidence="14" key="1">
    <citation type="submission" date="2021-01" db="EMBL/GenBank/DDBJ databases">
        <authorList>
            <person name="Corre E."/>
            <person name="Pelletier E."/>
            <person name="Niang G."/>
            <person name="Scheremetjew M."/>
            <person name="Finn R."/>
            <person name="Kale V."/>
            <person name="Holt S."/>
            <person name="Cochrane G."/>
            <person name="Meng A."/>
            <person name="Brown T."/>
            <person name="Cohen L."/>
        </authorList>
    </citation>
    <scope>NUCLEOTIDE SEQUENCE</scope>
    <source>
        <strain evidence="14">CCMP622</strain>
    </source>
</reference>
<evidence type="ECO:0000313" key="14">
    <source>
        <dbReference type="EMBL" id="CAD9752237.1"/>
    </source>
</evidence>
<dbReference type="GO" id="GO:0006207">
    <property type="term" value="P:'de novo' pyrimidine nucleobase biosynthetic process"/>
    <property type="evidence" value="ECO:0007669"/>
    <property type="project" value="InterPro"/>
</dbReference>
<dbReference type="Pfam" id="PF13499">
    <property type="entry name" value="EF-hand_7"/>
    <property type="match status" value="2"/>
</dbReference>
<dbReference type="GO" id="GO:0005524">
    <property type="term" value="F:ATP binding"/>
    <property type="evidence" value="ECO:0007669"/>
    <property type="project" value="UniProtKB-KW"/>
</dbReference>
<dbReference type="InterPro" id="IPR027417">
    <property type="entry name" value="P-loop_NTPase"/>
</dbReference>
<accession>A0A7S2X7S6</accession>
<keyword evidence="6 12" id="KW-0418">Kinase</keyword>
<dbReference type="PROSITE" id="PS50222">
    <property type="entry name" value="EF_HAND_2"/>
    <property type="match status" value="6"/>
</dbReference>
<dbReference type="Gene3D" id="3.40.50.300">
    <property type="entry name" value="P-loop containing nucleotide triphosphate hydrolases"/>
    <property type="match status" value="1"/>
</dbReference>
<dbReference type="SUPFAM" id="SSF52540">
    <property type="entry name" value="P-loop containing nucleoside triphosphate hydrolases"/>
    <property type="match status" value="1"/>
</dbReference>
<gene>
    <name evidence="14" type="ORF">LSP00402_LOCUS4100</name>
</gene>
<keyword evidence="2 12" id="KW-0808">Transferase</keyword>
<dbReference type="SUPFAM" id="SSF47473">
    <property type="entry name" value="EF-hand"/>
    <property type="match status" value="2"/>
</dbReference>
<feature type="domain" description="EF-hand" evidence="13">
    <location>
        <begin position="155"/>
        <end position="176"/>
    </location>
</feature>
<keyword evidence="4" id="KW-0677">Repeat</keyword>
<comment type="catalytic activity">
    <reaction evidence="11">
        <text>UMP + ATP = UDP + ADP</text>
        <dbReference type="Rhea" id="RHEA:24400"/>
        <dbReference type="ChEBI" id="CHEBI:30616"/>
        <dbReference type="ChEBI" id="CHEBI:57865"/>
        <dbReference type="ChEBI" id="CHEBI:58223"/>
        <dbReference type="ChEBI" id="CHEBI:456216"/>
        <dbReference type="EC" id="2.7.4.14"/>
    </reaction>
</comment>
<evidence type="ECO:0000256" key="7">
    <source>
        <dbReference type="ARBA" id="ARBA00022837"/>
    </source>
</evidence>
<dbReference type="PANTHER" id="PTHR34524:SF6">
    <property type="entry name" value="CALCYPHOSINE LIKE"/>
    <property type="match status" value="1"/>
</dbReference>
<dbReference type="InterPro" id="IPR018247">
    <property type="entry name" value="EF_Hand_1_Ca_BS"/>
</dbReference>
<dbReference type="Pfam" id="PF13202">
    <property type="entry name" value="EF-hand_5"/>
    <property type="match status" value="1"/>
</dbReference>
<dbReference type="InterPro" id="IPR000850">
    <property type="entry name" value="Adenylat/UMP-CMP_kin"/>
</dbReference>
<dbReference type="GO" id="GO:0019205">
    <property type="term" value="F:nucleobase-containing compound kinase activity"/>
    <property type="evidence" value="ECO:0007669"/>
    <property type="project" value="InterPro"/>
</dbReference>
<evidence type="ECO:0000256" key="2">
    <source>
        <dbReference type="ARBA" id="ARBA00022679"/>
    </source>
</evidence>
<protein>
    <recommendedName>
        <fullName evidence="13">EF-hand domain-containing protein</fullName>
    </recommendedName>
</protein>
<evidence type="ECO:0000256" key="6">
    <source>
        <dbReference type="ARBA" id="ARBA00022777"/>
    </source>
</evidence>
<dbReference type="InterPro" id="IPR051581">
    <property type="entry name" value="Ca-bind"/>
</dbReference>
<proteinExistence type="inferred from homology"/>
<comment type="similarity">
    <text evidence="12">Belongs to the adenylate kinase family.</text>
</comment>
<dbReference type="InterPro" id="IPR011992">
    <property type="entry name" value="EF-hand-dom_pair"/>
</dbReference>
<dbReference type="PRINTS" id="PR00094">
    <property type="entry name" value="ADENYLTKNASE"/>
</dbReference>
<dbReference type="AlphaFoldDB" id="A0A7S2X7S6"/>
<evidence type="ECO:0000256" key="1">
    <source>
        <dbReference type="ARBA" id="ARBA00022490"/>
    </source>
</evidence>
<feature type="domain" description="EF-hand" evidence="13">
    <location>
        <begin position="229"/>
        <end position="264"/>
    </location>
</feature>
<keyword evidence="8" id="KW-0067">ATP-binding</keyword>
<keyword evidence="1" id="KW-0963">Cytoplasm</keyword>
<dbReference type="InterPro" id="IPR002048">
    <property type="entry name" value="EF_hand_dom"/>
</dbReference>
<dbReference type="GO" id="GO:0009123">
    <property type="term" value="P:nucleoside monophosphate metabolic process"/>
    <property type="evidence" value="ECO:0007669"/>
    <property type="project" value="UniProtKB-ARBA"/>
</dbReference>
<dbReference type="GO" id="GO:0006221">
    <property type="term" value="P:pyrimidine nucleotide biosynthetic process"/>
    <property type="evidence" value="ECO:0007669"/>
    <property type="project" value="UniProtKB-KW"/>
</dbReference>
<dbReference type="GO" id="GO:0005509">
    <property type="term" value="F:calcium ion binding"/>
    <property type="evidence" value="ECO:0007669"/>
    <property type="project" value="InterPro"/>
</dbReference>
<keyword evidence="3" id="KW-0479">Metal-binding</keyword>
<evidence type="ECO:0000256" key="3">
    <source>
        <dbReference type="ARBA" id="ARBA00022723"/>
    </source>
</evidence>
<dbReference type="EMBL" id="HBHP01006612">
    <property type="protein sequence ID" value="CAD9752237.1"/>
    <property type="molecule type" value="Transcribed_RNA"/>
</dbReference>
<keyword evidence="9" id="KW-0665">Pyrimidine biosynthesis</keyword>
<feature type="domain" description="EF-hand" evidence="13">
    <location>
        <begin position="94"/>
        <end position="129"/>
    </location>
</feature>
<sequence length="512" mass="57172">MSRTVEEIASDLKFQIARRGGSNISSVARAFAVNDTNGDGLFDFDEFELVLGRSGMFVSKTELKQVFRYCDKDKSGKLSYNEFLELLSPKLSGRRKKIALQAFDAFDKTGDGVVNLDDLKGVFDASKHPKVQTGEMTEEMVFKQFLNKFEGKDLKESDGKITKDEFLDYMADLSSNFPFNDDAFVQMVENAWKVTEDQESLRAVDQKTIEAFKKEIREKVRQRTKGTKYERDTLAFAFKHFDLDGSGKIIFQEFQKALAILGVQPDERVGLALFNNFDVSKNGAITYNELADTLFNEDNPDFNKSMLASIGNSKKQPVVLFVVGGPGTGKGTQSAKVVAEFGFKHLSTGDLLRAERKREGSKYGELINKIIAEGKLVPSDLTVSLLVNAIDDAIKTGSRYFLVDGFPRSIENLDAWEKFASEKAAIAGTICFTCDEAIMVERLLARAKTSGRSDDNKETIQKRLKTFKESQMPVLKVLKVMGGLHNVDCAASVEKVYEKVQEIVKGVKDRFG</sequence>
<feature type="domain" description="EF-hand" evidence="13">
    <location>
        <begin position="265"/>
        <end position="300"/>
    </location>
</feature>
<dbReference type="GO" id="GO:0016776">
    <property type="term" value="F:phosphotransferase activity, phosphate group as acceptor"/>
    <property type="evidence" value="ECO:0007669"/>
    <property type="project" value="InterPro"/>
</dbReference>
<dbReference type="HAMAP" id="MF_00235">
    <property type="entry name" value="Adenylate_kinase_Adk"/>
    <property type="match status" value="1"/>
</dbReference>
<dbReference type="Pfam" id="PF00406">
    <property type="entry name" value="ADK"/>
    <property type="match status" value="1"/>
</dbReference>
<dbReference type="InterPro" id="IPR006266">
    <property type="entry name" value="UMP_CMP_kinase"/>
</dbReference>
<evidence type="ECO:0000259" key="13">
    <source>
        <dbReference type="PROSITE" id="PS50222"/>
    </source>
</evidence>
<dbReference type="CDD" id="cd01428">
    <property type="entry name" value="ADK"/>
    <property type="match status" value="1"/>
</dbReference>